<dbReference type="InterPro" id="IPR013429">
    <property type="entry name" value="Regulatory_FmdB_Zinc_ribbon"/>
</dbReference>
<dbReference type="Proteomes" id="UP000427906">
    <property type="component" value="Chromosome"/>
</dbReference>
<evidence type="ECO:0000313" key="4">
    <source>
        <dbReference type="Proteomes" id="UP000427906"/>
    </source>
</evidence>
<dbReference type="KEGG" id="dalk:DSCA_35120"/>
<keyword evidence="4" id="KW-1185">Reference proteome</keyword>
<dbReference type="AlphaFoldDB" id="A0A5K7YIT5"/>
<dbReference type="EMBL" id="AP021874">
    <property type="protein sequence ID" value="BBO69582.1"/>
    <property type="molecule type" value="Genomic_DNA"/>
</dbReference>
<sequence length="64" mass="6944">MPTADCRCNACGHTFVHLTFKGDDITPVCPRCKDRDVHVKKDPDRFMAGPGLGSMITDVPKGPS</sequence>
<feature type="domain" description="Putative regulatory protein FmdB zinc ribbon" evidence="2">
    <location>
        <begin position="1"/>
        <end position="42"/>
    </location>
</feature>
<name>A0A5K7YIT5_9BACT</name>
<gene>
    <name evidence="3" type="ORF">DSCA_35120</name>
</gene>
<evidence type="ECO:0000256" key="1">
    <source>
        <dbReference type="SAM" id="MobiDB-lite"/>
    </source>
</evidence>
<organism evidence="3 4">
    <name type="scientific">Desulfosarcina alkanivorans</name>
    <dbReference type="NCBI Taxonomy" id="571177"/>
    <lineage>
        <taxon>Bacteria</taxon>
        <taxon>Pseudomonadati</taxon>
        <taxon>Thermodesulfobacteriota</taxon>
        <taxon>Desulfobacteria</taxon>
        <taxon>Desulfobacterales</taxon>
        <taxon>Desulfosarcinaceae</taxon>
        <taxon>Desulfosarcina</taxon>
    </lineage>
</organism>
<feature type="region of interest" description="Disordered" evidence="1">
    <location>
        <begin position="43"/>
        <end position="64"/>
    </location>
</feature>
<dbReference type="OrthoDB" id="9813321at2"/>
<reference evidence="3 4" key="1">
    <citation type="submission" date="2019-11" db="EMBL/GenBank/DDBJ databases">
        <title>Comparative genomics of hydrocarbon-degrading Desulfosarcina strains.</title>
        <authorList>
            <person name="Watanabe M."/>
            <person name="Kojima H."/>
            <person name="Fukui M."/>
        </authorList>
    </citation>
    <scope>NUCLEOTIDE SEQUENCE [LARGE SCALE GENOMIC DNA]</scope>
    <source>
        <strain evidence="3 4">PL12</strain>
    </source>
</reference>
<dbReference type="RefSeq" id="WP_155317607.1">
    <property type="nucleotide sequence ID" value="NZ_AP021874.1"/>
</dbReference>
<evidence type="ECO:0000313" key="3">
    <source>
        <dbReference type="EMBL" id="BBO69582.1"/>
    </source>
</evidence>
<protein>
    <recommendedName>
        <fullName evidence="2">Putative regulatory protein FmdB zinc ribbon domain-containing protein</fullName>
    </recommendedName>
</protein>
<dbReference type="SMART" id="SM00834">
    <property type="entry name" value="CxxC_CXXC_SSSS"/>
    <property type="match status" value="1"/>
</dbReference>
<proteinExistence type="predicted"/>
<evidence type="ECO:0000259" key="2">
    <source>
        <dbReference type="SMART" id="SM00834"/>
    </source>
</evidence>
<accession>A0A5K7YIT5</accession>